<evidence type="ECO:0000256" key="1">
    <source>
        <dbReference type="SAM" id="SignalP"/>
    </source>
</evidence>
<reference evidence="3 4" key="1">
    <citation type="submission" date="2021-03" db="EMBL/GenBank/DDBJ databases">
        <title>Muricauda lutimaris sp. nov. and Muricauda ruestringensis sp. nov, two marine members of the Flavobacteriaceae isolated from deep sea sediments of Western Pacific.</title>
        <authorList>
            <person name="Zhao S."/>
            <person name="Liu R."/>
        </authorList>
    </citation>
    <scope>NUCLEOTIDE SEQUENCE [LARGE SCALE GENOMIC DNA]</scope>
    <source>
        <strain evidence="3 4">BC31-3-A3</strain>
    </source>
</reference>
<sequence length="765" mass="88391">MKYILICAMWVLSLMGTKAATDDGVQSHNGGMGPDAFLKASLVDGQLLMDLPESMLGEPFLWTRTEARYQYGTKQVTFNRYGDEIYLEEHRVWSEAGIWIPLRSDPTLEKVVLAVFPMGEDREAVYRLDVTELFWGDGMGWAHVPDTPKIPSLTKVVDTRYLKDELMVKVQWGLLKNGSKTVQDVYYSFMPLPRPMDPRRFDYRMGYWLEEKGVVRNGTKNDIGNVIKWRLEKKHADRKVSVPIKPIVFLLSPDIPKQWRPYIKAGIEEWLPAFEAAGFKDAIRVMETDSLDEWSAHSLGSSVVRWTGNKNIRTFEERRGGATVATVIDLRSGELIKSDILMGSHYTRYMDEYFIRCAALDSRARTYPFPDELLGELIQSVTAHETGHALGMKDAHYGEYSYPVEKVGNIPWLRKMGHTPSIMTYARHNNLAQPRDSVPPSLLMQQVGPMDSYSIRWAYMEFPKEMSLGARADSLEQLIRLQETVPWYRYNRVQGEIIGPGSTNEVVETNDPVKAARLALENMERNMGLLPLVNRGQKDNVRLERIYREMLELWYDTMGNVLSLVGGYEIFYQALDRPGRMYTPISVESQEEAMDFLTDQAFDPPYWLARPDFGTDIRYSTYPDRLLSYQQYLVLKLLNHKRMMRLEHMEAYEGYEGILKTSLEQLQRGLFKELWEGQDIPSPGKQELQLTYLDWLVKAIGQERQEYEADKKAYSYSDYTKGIMMGRLIALKAVLEKRFRKVEGSEAEGHWTRCLVKLDKLLEEK</sequence>
<keyword evidence="3" id="KW-0482">Metalloprotease</keyword>
<evidence type="ECO:0000259" key="2">
    <source>
        <dbReference type="Pfam" id="PF16313"/>
    </source>
</evidence>
<feature type="domain" description="EcxA zinc-binding" evidence="2">
    <location>
        <begin position="367"/>
        <end position="674"/>
    </location>
</feature>
<protein>
    <submittedName>
        <fullName evidence="3">Zinc-dependent metalloprotease</fullName>
    </submittedName>
</protein>
<feature type="signal peptide" evidence="1">
    <location>
        <begin position="1"/>
        <end position="19"/>
    </location>
</feature>
<keyword evidence="3" id="KW-0645">Protease</keyword>
<evidence type="ECO:0000313" key="4">
    <source>
        <dbReference type="Proteomes" id="UP000664807"/>
    </source>
</evidence>
<dbReference type="InterPro" id="IPR032534">
    <property type="entry name" value="EcxA_zinc-bd"/>
</dbReference>
<name>A0ABS3FCB6_9FLAO</name>
<dbReference type="GO" id="GO:0008237">
    <property type="term" value="F:metallopeptidase activity"/>
    <property type="evidence" value="ECO:0007669"/>
    <property type="project" value="UniProtKB-KW"/>
</dbReference>
<dbReference type="Proteomes" id="UP000664807">
    <property type="component" value="Unassembled WGS sequence"/>
</dbReference>
<dbReference type="PANTHER" id="PTHR38478:SF1">
    <property type="entry name" value="ZINC DEPENDENT METALLOPROTEASE DOMAIN LIPOPROTEIN"/>
    <property type="match status" value="1"/>
</dbReference>
<proteinExistence type="predicted"/>
<dbReference type="Pfam" id="PF16313">
    <property type="entry name" value="DUF4953"/>
    <property type="match status" value="1"/>
</dbReference>
<dbReference type="PANTHER" id="PTHR38478">
    <property type="entry name" value="PEPTIDASE M1A AND M12B"/>
    <property type="match status" value="1"/>
</dbReference>
<gene>
    <name evidence="3" type="ORF">J0654_01085</name>
</gene>
<keyword evidence="1" id="KW-0732">Signal</keyword>
<accession>A0ABS3FCB6</accession>
<keyword evidence="4" id="KW-1185">Reference proteome</keyword>
<organism evidence="3 4">
    <name type="scientific">Flagellimonas profundi</name>
    <dbReference type="NCBI Taxonomy" id="2915620"/>
    <lineage>
        <taxon>Bacteria</taxon>
        <taxon>Pseudomonadati</taxon>
        <taxon>Bacteroidota</taxon>
        <taxon>Flavobacteriia</taxon>
        <taxon>Flavobacteriales</taxon>
        <taxon>Flavobacteriaceae</taxon>
        <taxon>Flagellimonas</taxon>
    </lineage>
</organism>
<dbReference type="EMBL" id="JAFLNM010000001">
    <property type="protein sequence ID" value="MBO0340211.1"/>
    <property type="molecule type" value="Genomic_DNA"/>
</dbReference>
<feature type="chain" id="PRO_5047172119" evidence="1">
    <location>
        <begin position="20"/>
        <end position="765"/>
    </location>
</feature>
<keyword evidence="3" id="KW-0378">Hydrolase</keyword>
<dbReference type="RefSeq" id="WP_207025872.1">
    <property type="nucleotide sequence ID" value="NZ_JAFLNM010000001.1"/>
</dbReference>
<comment type="caution">
    <text evidence="3">The sequence shown here is derived from an EMBL/GenBank/DDBJ whole genome shotgun (WGS) entry which is preliminary data.</text>
</comment>
<evidence type="ECO:0000313" key="3">
    <source>
        <dbReference type="EMBL" id="MBO0340211.1"/>
    </source>
</evidence>
<dbReference type="SUPFAM" id="SSF55486">
    <property type="entry name" value="Metalloproteases ('zincins'), catalytic domain"/>
    <property type="match status" value="1"/>
</dbReference>